<dbReference type="InterPro" id="IPR036291">
    <property type="entry name" value="NAD(P)-bd_dom_sf"/>
</dbReference>
<evidence type="ECO:0000256" key="1">
    <source>
        <dbReference type="SAM" id="MobiDB-lite"/>
    </source>
</evidence>
<dbReference type="SUPFAM" id="SSF51735">
    <property type="entry name" value="NAD(P)-binding Rossmann-fold domains"/>
    <property type="match status" value="1"/>
</dbReference>
<protein>
    <submittedName>
        <fullName evidence="3">Saccharopine dehydrogenase-like NADP-dependent oxidoreductase</fullName>
    </submittedName>
</protein>
<keyword evidence="4" id="KW-1185">Reference proteome</keyword>
<reference evidence="3 4" key="1">
    <citation type="submission" date="2018-03" db="EMBL/GenBank/DDBJ databases">
        <title>Genomic Encyclopedia of Archaeal and Bacterial Type Strains, Phase II (KMG-II): from individual species to whole genera.</title>
        <authorList>
            <person name="Goeker M."/>
        </authorList>
    </citation>
    <scope>NUCLEOTIDE SEQUENCE [LARGE SCALE GENOMIC DNA]</scope>
    <source>
        <strain evidence="3 4">DSM 45312</strain>
    </source>
</reference>
<dbReference type="Pfam" id="PF16653">
    <property type="entry name" value="Sacchrp_dh_C"/>
    <property type="match status" value="1"/>
</dbReference>
<evidence type="ECO:0000313" key="3">
    <source>
        <dbReference type="EMBL" id="PSK90963.1"/>
    </source>
</evidence>
<sequence length="416" mass="44165">MGAPQCVLVGCGPMGIAAADNLTEDVRDGRLRLLLADRDPDRAAHARTRYAELGGSVEVVHGTAEQEQVRRAVSRANVLATALTWKDAEPIIAYGLGRGVPVTGIGQPPGDPRQLLGESARGCRALLPVGLEPGLTEILATELLARLGDGTGLSVLCGGVPQQPRPPLGHSSWFGTRLTIDQRRAHAVRRGRIVEVERFTGTELVEVPGVGVLEASHDAMQTWPADGPLLSGVSDMTQKTLRWPGFAEKVRLLAAVGMLQESPVRVGGVHVVPRDVLDAVLAPRITPRARDRDVTVLVAEGVARHGPKPERRSLLVLARGGDRSAVSGMALLTGGALAESVRVLLRENPALPHGVLRAAEVFTGHLLRDLLGRLRRHGATIVETDGPAVHRIAPARTEGGPYRRSFATTDRGPDGP</sequence>
<accession>A0A2P8D164</accession>
<evidence type="ECO:0000259" key="2">
    <source>
        <dbReference type="Pfam" id="PF16653"/>
    </source>
</evidence>
<comment type="caution">
    <text evidence="3">The sequence shown here is derived from an EMBL/GenBank/DDBJ whole genome shotgun (WGS) entry which is preliminary data.</text>
</comment>
<dbReference type="Gene3D" id="3.30.360.10">
    <property type="entry name" value="Dihydrodipicolinate Reductase, domain 2"/>
    <property type="match status" value="1"/>
</dbReference>
<evidence type="ECO:0000313" key="4">
    <source>
        <dbReference type="Proteomes" id="UP000240542"/>
    </source>
</evidence>
<feature type="region of interest" description="Disordered" evidence="1">
    <location>
        <begin position="396"/>
        <end position="416"/>
    </location>
</feature>
<proteinExistence type="predicted"/>
<dbReference type="SUPFAM" id="SSF55347">
    <property type="entry name" value="Glyceraldehyde-3-phosphate dehydrogenase-like, C-terminal domain"/>
    <property type="match status" value="1"/>
</dbReference>
<dbReference type="Proteomes" id="UP000240542">
    <property type="component" value="Unassembled WGS sequence"/>
</dbReference>
<dbReference type="EMBL" id="PYGA01000021">
    <property type="protein sequence ID" value="PSK90963.1"/>
    <property type="molecule type" value="Genomic_DNA"/>
</dbReference>
<feature type="domain" description="Saccharopine dehydrogenase-like C-terminal" evidence="2">
    <location>
        <begin position="130"/>
        <end position="378"/>
    </location>
</feature>
<name>A0A2P8D164_9ACTN</name>
<dbReference type="AlphaFoldDB" id="A0A2P8D164"/>
<dbReference type="Gene3D" id="3.40.50.720">
    <property type="entry name" value="NAD(P)-binding Rossmann-like Domain"/>
    <property type="match status" value="1"/>
</dbReference>
<gene>
    <name evidence="3" type="ORF">CLV63_12190</name>
</gene>
<dbReference type="InterPro" id="IPR032095">
    <property type="entry name" value="Sacchrp_dh-like_C"/>
</dbReference>
<organism evidence="3 4">
    <name type="scientific">Murinocardiopsis flavida</name>
    <dbReference type="NCBI Taxonomy" id="645275"/>
    <lineage>
        <taxon>Bacteria</taxon>
        <taxon>Bacillati</taxon>
        <taxon>Actinomycetota</taxon>
        <taxon>Actinomycetes</taxon>
        <taxon>Streptosporangiales</taxon>
        <taxon>Nocardiopsidaceae</taxon>
        <taxon>Murinocardiopsis</taxon>
    </lineage>
</organism>